<dbReference type="Proteomes" id="UP000675881">
    <property type="component" value="Chromosome 11"/>
</dbReference>
<evidence type="ECO:0000313" key="1">
    <source>
        <dbReference type="EMBL" id="CAF2801708.1"/>
    </source>
</evidence>
<gene>
    <name evidence="1" type="ORF">LSAA_3334</name>
</gene>
<proteinExistence type="predicted"/>
<sequence length="144" mass="16228">MLDHELHFRYLRISKDRCSDSLLLLIYLLSPMQYLSSWTGPITNTSDGLSIPVQDNKAGQQSSIEVPILNNVHVDDQNGNSDELNPEENASGVGSRFSDFINKNAFDSYHTVNVKNGRTITNFVHSLRSICDNIEAMRIQECLI</sequence>
<dbReference type="AlphaFoldDB" id="A0A7R8CKB6"/>
<reference evidence="1" key="1">
    <citation type="submission" date="2021-02" db="EMBL/GenBank/DDBJ databases">
        <authorList>
            <person name="Bekaert M."/>
        </authorList>
    </citation>
    <scope>NUCLEOTIDE SEQUENCE</scope>
    <source>
        <strain evidence="1">IoA-00</strain>
    </source>
</reference>
<name>A0A7R8CKB6_LEPSM</name>
<organism evidence="1 2">
    <name type="scientific">Lepeophtheirus salmonis</name>
    <name type="common">Salmon louse</name>
    <name type="synonym">Caligus salmonis</name>
    <dbReference type="NCBI Taxonomy" id="72036"/>
    <lineage>
        <taxon>Eukaryota</taxon>
        <taxon>Metazoa</taxon>
        <taxon>Ecdysozoa</taxon>
        <taxon>Arthropoda</taxon>
        <taxon>Crustacea</taxon>
        <taxon>Multicrustacea</taxon>
        <taxon>Hexanauplia</taxon>
        <taxon>Copepoda</taxon>
        <taxon>Siphonostomatoida</taxon>
        <taxon>Caligidae</taxon>
        <taxon>Lepeophtheirus</taxon>
    </lineage>
</organism>
<dbReference type="EMBL" id="HG994590">
    <property type="protein sequence ID" value="CAF2801708.1"/>
    <property type="molecule type" value="Genomic_DNA"/>
</dbReference>
<accession>A0A7R8CKB6</accession>
<keyword evidence="2" id="KW-1185">Reference proteome</keyword>
<evidence type="ECO:0000313" key="2">
    <source>
        <dbReference type="Proteomes" id="UP000675881"/>
    </source>
</evidence>
<protein>
    <submittedName>
        <fullName evidence="1">(salmon louse) hypothetical protein</fullName>
    </submittedName>
</protein>